<evidence type="ECO:0000313" key="2">
    <source>
        <dbReference type="Proteomes" id="UP000708208"/>
    </source>
</evidence>
<dbReference type="AlphaFoldDB" id="A0A8J2KPU8"/>
<comment type="caution">
    <text evidence="1">The sequence shown here is derived from an EMBL/GenBank/DDBJ whole genome shotgun (WGS) entry which is preliminary data.</text>
</comment>
<keyword evidence="2" id="KW-1185">Reference proteome</keyword>
<sequence>MMIVGAMTGRGVLPLMNVPHNVKINLAHYMSNVLKPLLEDGVGKIYEEGASKDFVHHEAARAHTAR</sequence>
<proteinExistence type="predicted"/>
<protein>
    <submittedName>
        <fullName evidence="1">Uncharacterized protein</fullName>
    </submittedName>
</protein>
<evidence type="ECO:0000313" key="1">
    <source>
        <dbReference type="EMBL" id="CAG7817149.1"/>
    </source>
</evidence>
<accession>A0A8J2KPU8</accession>
<dbReference type="OrthoDB" id="6768201at2759"/>
<organism evidence="1 2">
    <name type="scientific">Allacma fusca</name>
    <dbReference type="NCBI Taxonomy" id="39272"/>
    <lineage>
        <taxon>Eukaryota</taxon>
        <taxon>Metazoa</taxon>
        <taxon>Ecdysozoa</taxon>
        <taxon>Arthropoda</taxon>
        <taxon>Hexapoda</taxon>
        <taxon>Collembola</taxon>
        <taxon>Symphypleona</taxon>
        <taxon>Sminthuridae</taxon>
        <taxon>Allacma</taxon>
    </lineage>
</organism>
<name>A0A8J2KPU8_9HEXA</name>
<gene>
    <name evidence="1" type="ORF">AFUS01_LOCUS27730</name>
</gene>
<reference evidence="1" key="1">
    <citation type="submission" date="2021-06" db="EMBL/GenBank/DDBJ databases">
        <authorList>
            <person name="Hodson N. C."/>
            <person name="Mongue J. A."/>
            <person name="Jaron S. K."/>
        </authorList>
    </citation>
    <scope>NUCLEOTIDE SEQUENCE</scope>
</reference>
<dbReference type="EMBL" id="CAJVCH010386760">
    <property type="protein sequence ID" value="CAG7817149.1"/>
    <property type="molecule type" value="Genomic_DNA"/>
</dbReference>
<dbReference type="Proteomes" id="UP000708208">
    <property type="component" value="Unassembled WGS sequence"/>
</dbReference>